<protein>
    <submittedName>
        <fullName evidence="3">Uncharacterized protein</fullName>
    </submittedName>
</protein>
<feature type="region of interest" description="Disordered" evidence="1">
    <location>
        <begin position="577"/>
        <end position="623"/>
    </location>
</feature>
<evidence type="ECO:0000256" key="1">
    <source>
        <dbReference type="SAM" id="MobiDB-lite"/>
    </source>
</evidence>
<keyword evidence="2" id="KW-1133">Transmembrane helix</keyword>
<feature type="compositionally biased region" description="Polar residues" evidence="1">
    <location>
        <begin position="607"/>
        <end position="623"/>
    </location>
</feature>
<feature type="non-terminal residue" evidence="3">
    <location>
        <position position="1"/>
    </location>
</feature>
<feature type="region of interest" description="Disordered" evidence="1">
    <location>
        <begin position="175"/>
        <end position="211"/>
    </location>
</feature>
<evidence type="ECO:0000256" key="2">
    <source>
        <dbReference type="SAM" id="Phobius"/>
    </source>
</evidence>
<gene>
    <name evidence="3" type="ORF">HJC23_002169</name>
</gene>
<dbReference type="AlphaFoldDB" id="A0ABD3Q6U5"/>
<feature type="transmembrane region" description="Helical" evidence="2">
    <location>
        <begin position="392"/>
        <end position="417"/>
    </location>
</feature>
<organism evidence="3 4">
    <name type="scientific">Cyclotella cryptica</name>
    <dbReference type="NCBI Taxonomy" id="29204"/>
    <lineage>
        <taxon>Eukaryota</taxon>
        <taxon>Sar</taxon>
        <taxon>Stramenopiles</taxon>
        <taxon>Ochrophyta</taxon>
        <taxon>Bacillariophyta</taxon>
        <taxon>Coscinodiscophyceae</taxon>
        <taxon>Thalassiosirophycidae</taxon>
        <taxon>Stephanodiscales</taxon>
        <taxon>Stephanodiscaceae</taxon>
        <taxon>Cyclotella</taxon>
    </lineage>
</organism>
<dbReference type="Proteomes" id="UP001516023">
    <property type="component" value="Unassembled WGS sequence"/>
</dbReference>
<sequence length="667" mass="73238">AAESNQTMNDRKAFYTCSFVSSPDALLRAGATPLQLSYTYEVDTPLIALQDGSTTEDGTVSDAVDRVQRVTLRGVAERSWLTDCVVEAPVNGDNWRHLEGDRDGGRRLIPKQRGATSIVGVSLEPGDVVDETGDCCVFVIFIWILEDASKAMNEPRGATPAIILSTQCSSDMSSISRSNSFWPEDKNDNAADETASTYGSVENESNSRTPTSEVVVNDDALVDARIDGKIGVRAINPIIQTRANTDSNSDSSSGDDTAFNFISTQSEPMSHISFTKDHDPLVSPQLVISPRMTTKCTVVHGHMTIYTYDSSSYENLQARTIDAIKEDMQDPTLVKQNYVNDVVLGLRFVRANTTNSDGSKSSSTQDPINSSPGYVSSIIGSPNASSNTNDPFSLITFPIMILIALGTILLVLLALFVGTSNRKRSQYDDESSGQATSYEEEREVSITEVRSSEMYDYTNGNDGYRKAGRSDYLRSSEVYDYTNGNDRYRQAQRSDYIYRDRLPCSDEIDRALSRTFSGLSDRATSGHTGNSVYATFETTINSIGDIRIQEVRSYVDDENEECYSIHSVFSTGDGHCDVEVGAPASPDGMHDPNHSSSRGTNKKSPSRRLYSSPTRVFSGQGSPKQIFGKFSKSKEYRDEGLTIHAYLEEDNTLDETAGMEVSLQPFV</sequence>
<evidence type="ECO:0000313" key="4">
    <source>
        <dbReference type="Proteomes" id="UP001516023"/>
    </source>
</evidence>
<keyword evidence="2" id="KW-0472">Membrane</keyword>
<comment type="caution">
    <text evidence="3">The sequence shown here is derived from an EMBL/GenBank/DDBJ whole genome shotgun (WGS) entry which is preliminary data.</text>
</comment>
<proteinExistence type="predicted"/>
<feature type="compositionally biased region" description="Polar residues" evidence="1">
    <location>
        <begin position="194"/>
        <end position="211"/>
    </location>
</feature>
<feature type="region of interest" description="Disordered" evidence="1">
    <location>
        <begin position="424"/>
        <end position="446"/>
    </location>
</feature>
<reference evidence="3 4" key="1">
    <citation type="journal article" date="2020" name="G3 (Bethesda)">
        <title>Improved Reference Genome for Cyclotella cryptica CCMP332, a Model for Cell Wall Morphogenesis, Salinity Adaptation, and Lipid Production in Diatoms (Bacillariophyta).</title>
        <authorList>
            <person name="Roberts W.R."/>
            <person name="Downey K.M."/>
            <person name="Ruck E.C."/>
            <person name="Traller J.C."/>
            <person name="Alverson A.J."/>
        </authorList>
    </citation>
    <scope>NUCLEOTIDE SEQUENCE [LARGE SCALE GENOMIC DNA]</scope>
    <source>
        <strain evidence="3 4">CCMP332</strain>
    </source>
</reference>
<keyword evidence="2" id="KW-0812">Transmembrane</keyword>
<evidence type="ECO:0000313" key="3">
    <source>
        <dbReference type="EMBL" id="KAL3795898.1"/>
    </source>
</evidence>
<accession>A0ABD3Q6U5</accession>
<dbReference type="EMBL" id="JABMIG020000067">
    <property type="protein sequence ID" value="KAL3795898.1"/>
    <property type="molecule type" value="Genomic_DNA"/>
</dbReference>
<keyword evidence="4" id="KW-1185">Reference proteome</keyword>
<name>A0ABD3Q6U5_9STRA</name>